<reference evidence="2" key="1">
    <citation type="submission" date="2023-04" db="EMBL/GenBank/DDBJ databases">
        <title>Phytophthora fragariaefolia NBRC 109709.</title>
        <authorList>
            <person name="Ichikawa N."/>
            <person name="Sato H."/>
            <person name="Tonouchi N."/>
        </authorList>
    </citation>
    <scope>NUCLEOTIDE SEQUENCE</scope>
    <source>
        <strain evidence="2">NBRC 109709</strain>
    </source>
</reference>
<dbReference type="AlphaFoldDB" id="A0A9W6XKK2"/>
<gene>
    <name evidence="2" type="ORF">Pfra01_001232900</name>
</gene>
<protein>
    <submittedName>
        <fullName evidence="2">Unnamed protein product</fullName>
    </submittedName>
</protein>
<evidence type="ECO:0000256" key="1">
    <source>
        <dbReference type="SAM" id="MobiDB-lite"/>
    </source>
</evidence>
<organism evidence="2 3">
    <name type="scientific">Phytophthora fragariaefolia</name>
    <dbReference type="NCBI Taxonomy" id="1490495"/>
    <lineage>
        <taxon>Eukaryota</taxon>
        <taxon>Sar</taxon>
        <taxon>Stramenopiles</taxon>
        <taxon>Oomycota</taxon>
        <taxon>Peronosporomycetes</taxon>
        <taxon>Peronosporales</taxon>
        <taxon>Peronosporaceae</taxon>
        <taxon>Phytophthora</taxon>
    </lineage>
</organism>
<feature type="compositionally biased region" description="Low complexity" evidence="1">
    <location>
        <begin position="99"/>
        <end position="114"/>
    </location>
</feature>
<name>A0A9W6XKK2_9STRA</name>
<evidence type="ECO:0000313" key="2">
    <source>
        <dbReference type="EMBL" id="GMF40314.1"/>
    </source>
</evidence>
<dbReference type="Proteomes" id="UP001165121">
    <property type="component" value="Unassembled WGS sequence"/>
</dbReference>
<evidence type="ECO:0000313" key="3">
    <source>
        <dbReference type="Proteomes" id="UP001165121"/>
    </source>
</evidence>
<proteinExistence type="predicted"/>
<feature type="region of interest" description="Disordered" evidence="1">
    <location>
        <begin position="96"/>
        <end position="126"/>
    </location>
</feature>
<accession>A0A9W6XKK2</accession>
<sequence length="126" mass="13544">MKYNIEKTVNIPQIADRELEPETNMSQKSLCRTLIVEDYLVDGDSRRCTLVMLNAPEAAAAAALTVEARTVDEAVQSNLDSVDEALWANLIRNGEVPRSDQSSASSPVTSPAAQRVGGSVGVVNLE</sequence>
<comment type="caution">
    <text evidence="2">The sequence shown here is derived from an EMBL/GenBank/DDBJ whole genome shotgun (WGS) entry which is preliminary data.</text>
</comment>
<dbReference type="EMBL" id="BSXT01001237">
    <property type="protein sequence ID" value="GMF40314.1"/>
    <property type="molecule type" value="Genomic_DNA"/>
</dbReference>
<keyword evidence="3" id="KW-1185">Reference proteome</keyword>